<feature type="compositionally biased region" description="Acidic residues" evidence="1">
    <location>
        <begin position="56"/>
        <end position="67"/>
    </location>
</feature>
<feature type="region of interest" description="Disordered" evidence="1">
    <location>
        <begin position="49"/>
        <end position="75"/>
    </location>
</feature>
<dbReference type="AlphaFoldDB" id="M8BI51"/>
<feature type="region of interest" description="Disordered" evidence="1">
    <location>
        <begin position="1"/>
        <end position="35"/>
    </location>
</feature>
<dbReference type="EnsemblPlants" id="EMT06418">
    <property type="protein sequence ID" value="EMT06418"/>
    <property type="gene ID" value="F775_09972"/>
</dbReference>
<protein>
    <submittedName>
        <fullName evidence="2">Uncharacterized protein</fullName>
    </submittedName>
</protein>
<feature type="compositionally biased region" description="Low complexity" evidence="1">
    <location>
        <begin position="16"/>
        <end position="25"/>
    </location>
</feature>
<evidence type="ECO:0000313" key="2">
    <source>
        <dbReference type="EnsemblPlants" id="EMT06418"/>
    </source>
</evidence>
<reference evidence="2" key="1">
    <citation type="submission" date="2015-06" db="UniProtKB">
        <authorList>
            <consortium name="EnsemblPlants"/>
        </authorList>
    </citation>
    <scope>IDENTIFICATION</scope>
</reference>
<proteinExistence type="predicted"/>
<evidence type="ECO:0000256" key="1">
    <source>
        <dbReference type="SAM" id="MobiDB-lite"/>
    </source>
</evidence>
<organism evidence="2">
    <name type="scientific">Aegilops tauschii</name>
    <name type="common">Tausch's goatgrass</name>
    <name type="synonym">Aegilops squarrosa</name>
    <dbReference type="NCBI Taxonomy" id="37682"/>
    <lineage>
        <taxon>Eukaryota</taxon>
        <taxon>Viridiplantae</taxon>
        <taxon>Streptophyta</taxon>
        <taxon>Embryophyta</taxon>
        <taxon>Tracheophyta</taxon>
        <taxon>Spermatophyta</taxon>
        <taxon>Magnoliopsida</taxon>
        <taxon>Liliopsida</taxon>
        <taxon>Poales</taxon>
        <taxon>Poaceae</taxon>
        <taxon>BOP clade</taxon>
        <taxon>Pooideae</taxon>
        <taxon>Triticodae</taxon>
        <taxon>Triticeae</taxon>
        <taxon>Triticinae</taxon>
        <taxon>Aegilops</taxon>
    </lineage>
</organism>
<accession>M8BI51</accession>
<name>M8BI51_AEGTA</name>
<sequence length="297" mass="31112">MADQGDGGAPAPAAPAPAVVLGAQPEEPAGDAGVEEPLEVLDAPVLDAPVPVVGEGGEDPQEEEALDGGDNQAPALDEGVVDLLTELVELDEPEPEDVDESAVRNLMDELAQGEPKKRKIDYTLVTQGPTTAGGSGAGVATLPKAGPSMSIYTMPSMVPPAGAAPPVIIPGLPFVGVPPVGAGGRPRLPVLATGPGTGALQPCPSCHTAIRQPNQARLGMPPPNRPNPHFCLCLRCQEWLERRIHYCEICRDFYAMNPDEGHGPWTNLVAFYLLYLYHLILLRGNMITGSESCDGLF</sequence>